<name>A0AAD9SCK3_PHOAM</name>
<protein>
    <submittedName>
        <fullName evidence="1">Uncharacterized protein</fullName>
    </submittedName>
</protein>
<keyword evidence="2" id="KW-1185">Reference proteome</keyword>
<organism evidence="1 2">
    <name type="scientific">Phomopsis amygdali</name>
    <name type="common">Fusicoccum amygdali</name>
    <dbReference type="NCBI Taxonomy" id="1214568"/>
    <lineage>
        <taxon>Eukaryota</taxon>
        <taxon>Fungi</taxon>
        <taxon>Dikarya</taxon>
        <taxon>Ascomycota</taxon>
        <taxon>Pezizomycotina</taxon>
        <taxon>Sordariomycetes</taxon>
        <taxon>Sordariomycetidae</taxon>
        <taxon>Diaporthales</taxon>
        <taxon>Diaporthaceae</taxon>
        <taxon>Diaporthe</taxon>
    </lineage>
</organism>
<comment type="caution">
    <text evidence="1">The sequence shown here is derived from an EMBL/GenBank/DDBJ whole genome shotgun (WGS) entry which is preliminary data.</text>
</comment>
<reference evidence="1" key="1">
    <citation type="submission" date="2023-06" db="EMBL/GenBank/DDBJ databases">
        <authorList>
            <person name="Noh H."/>
        </authorList>
    </citation>
    <scope>NUCLEOTIDE SEQUENCE</scope>
    <source>
        <strain evidence="1">DUCC20226</strain>
    </source>
</reference>
<dbReference type="EMBL" id="JAUJFL010000004">
    <property type="protein sequence ID" value="KAK2604936.1"/>
    <property type="molecule type" value="Genomic_DNA"/>
</dbReference>
<proteinExistence type="predicted"/>
<dbReference type="Proteomes" id="UP001265746">
    <property type="component" value="Unassembled WGS sequence"/>
</dbReference>
<gene>
    <name evidence="1" type="ORF">N8I77_007826</name>
</gene>
<evidence type="ECO:0000313" key="1">
    <source>
        <dbReference type="EMBL" id="KAK2604936.1"/>
    </source>
</evidence>
<accession>A0AAD9SCK3</accession>
<sequence>MHGQVVLDGVDVGLRVVKVWGNRRDELGASIAEELLEDGQRLGSTTLQLKQLVTVLLAQRRVNGVVQTSRLEGDTDGDQGEHLVIFLFECVRIMCTREVPGIMSSWRFSELCGHTDGLTRLFKNTGEEAPDLGDRIVLGTLLELLSPRHIDEDVAEHADGVGIAAHHHVGEPNIVVGREVGSHDAGEHGLLVELDVVEGLQRKAEVAKKAVDAQ</sequence>
<evidence type="ECO:0000313" key="2">
    <source>
        <dbReference type="Proteomes" id="UP001265746"/>
    </source>
</evidence>
<dbReference type="AlphaFoldDB" id="A0AAD9SCK3"/>